<keyword evidence="2" id="KW-1185">Reference proteome</keyword>
<dbReference type="AlphaFoldDB" id="A0A1X0A4Y6"/>
<dbReference type="RefSeq" id="WP_083169956.1">
    <property type="nucleotide sequence ID" value="NZ_MVHF01000055.1"/>
</dbReference>
<sequence length="144" mass="16287">MRTESKPPNLLDDNVFDDRLIRCTCRHSQRAHQPPRTPELMMQLAVPEDAFVLPPCTRCECQRFERRPTPWRVVLRPPAVRSLHPWAVLTPSGERFQAMSTHLGALSLAHNMASVDDLMRRINRGVVSASAVRAHLFSINGGGR</sequence>
<name>A0A1X0A4Y6_9MYCO</name>
<reference evidence="1 2" key="1">
    <citation type="submission" date="2017-02" db="EMBL/GenBank/DDBJ databases">
        <title>The new phylogeny of genus Mycobacterium.</title>
        <authorList>
            <person name="Tortoli E."/>
            <person name="Trovato A."/>
            <person name="Cirillo D.M."/>
        </authorList>
    </citation>
    <scope>NUCLEOTIDE SEQUENCE [LARGE SCALE GENOMIC DNA]</scope>
    <source>
        <strain evidence="1 2">RW6</strain>
    </source>
</reference>
<organism evidence="1 2">
    <name type="scientific">Mycobacterium aquaticum</name>
    <dbReference type="NCBI Taxonomy" id="1927124"/>
    <lineage>
        <taxon>Bacteria</taxon>
        <taxon>Bacillati</taxon>
        <taxon>Actinomycetota</taxon>
        <taxon>Actinomycetes</taxon>
        <taxon>Mycobacteriales</taxon>
        <taxon>Mycobacteriaceae</taxon>
        <taxon>Mycobacterium</taxon>
    </lineage>
</organism>
<comment type="caution">
    <text evidence="1">The sequence shown here is derived from an EMBL/GenBank/DDBJ whole genome shotgun (WGS) entry which is preliminary data.</text>
</comment>
<evidence type="ECO:0000313" key="1">
    <source>
        <dbReference type="EMBL" id="ORA24925.1"/>
    </source>
</evidence>
<dbReference type="EMBL" id="MVHF01000055">
    <property type="protein sequence ID" value="ORA24925.1"/>
    <property type="molecule type" value="Genomic_DNA"/>
</dbReference>
<dbReference type="STRING" id="1927124.BST13_33700"/>
<evidence type="ECO:0000313" key="2">
    <source>
        <dbReference type="Proteomes" id="UP000192448"/>
    </source>
</evidence>
<protein>
    <submittedName>
        <fullName evidence="1">Uncharacterized protein</fullName>
    </submittedName>
</protein>
<gene>
    <name evidence="1" type="ORF">BST13_33700</name>
</gene>
<accession>A0A1X0A4Y6</accession>
<dbReference type="Proteomes" id="UP000192448">
    <property type="component" value="Unassembled WGS sequence"/>
</dbReference>
<proteinExistence type="predicted"/>